<keyword evidence="3" id="KW-1185">Reference proteome</keyword>
<organism evidence="2 3">
    <name type="scientific">Nesidiocoris tenuis</name>
    <dbReference type="NCBI Taxonomy" id="355587"/>
    <lineage>
        <taxon>Eukaryota</taxon>
        <taxon>Metazoa</taxon>
        <taxon>Ecdysozoa</taxon>
        <taxon>Arthropoda</taxon>
        <taxon>Hexapoda</taxon>
        <taxon>Insecta</taxon>
        <taxon>Pterygota</taxon>
        <taxon>Neoptera</taxon>
        <taxon>Paraneoptera</taxon>
        <taxon>Hemiptera</taxon>
        <taxon>Heteroptera</taxon>
        <taxon>Panheteroptera</taxon>
        <taxon>Cimicomorpha</taxon>
        <taxon>Miridae</taxon>
        <taxon>Dicyphina</taxon>
        <taxon>Nesidiocoris</taxon>
    </lineage>
</organism>
<proteinExistence type="predicted"/>
<dbReference type="Proteomes" id="UP000479000">
    <property type="component" value="Unassembled WGS sequence"/>
</dbReference>
<name>A0A6H5G7R5_9HEMI</name>
<evidence type="ECO:0000313" key="2">
    <source>
        <dbReference type="EMBL" id="CAA9997824.1"/>
    </source>
</evidence>
<accession>A0A6H5G7R5</accession>
<evidence type="ECO:0000256" key="1">
    <source>
        <dbReference type="SAM" id="SignalP"/>
    </source>
</evidence>
<protein>
    <submittedName>
        <fullName evidence="2">Uncharacterized protein</fullName>
    </submittedName>
</protein>
<dbReference type="EMBL" id="CADCXU010006018">
    <property type="protein sequence ID" value="CAA9997824.1"/>
    <property type="molecule type" value="Genomic_DNA"/>
</dbReference>
<feature type="chain" id="PRO_5026035084" evidence="1">
    <location>
        <begin position="26"/>
        <end position="58"/>
    </location>
</feature>
<reference evidence="2 3" key="1">
    <citation type="submission" date="2020-02" db="EMBL/GenBank/DDBJ databases">
        <authorList>
            <person name="Ferguson B K."/>
        </authorList>
    </citation>
    <scope>NUCLEOTIDE SEQUENCE [LARGE SCALE GENOMIC DNA]</scope>
</reference>
<evidence type="ECO:0000313" key="3">
    <source>
        <dbReference type="Proteomes" id="UP000479000"/>
    </source>
</evidence>
<dbReference type="AlphaFoldDB" id="A0A6H5G7R5"/>
<gene>
    <name evidence="2" type="ORF">NTEN_LOCUS4118</name>
</gene>
<feature type="non-terminal residue" evidence="2">
    <location>
        <position position="58"/>
    </location>
</feature>
<keyword evidence="1" id="KW-0732">Signal</keyword>
<feature type="signal peptide" evidence="1">
    <location>
        <begin position="1"/>
        <end position="25"/>
    </location>
</feature>
<sequence>MTATGTRRIAQIIAILLLLDSPVREKNSHHNLIFHSVHSYVPDRDFRKLDLTNKNKNR</sequence>